<accession>A0A3N4K829</accession>
<dbReference type="AlphaFoldDB" id="A0A3N4K829"/>
<evidence type="ECO:0000313" key="2">
    <source>
        <dbReference type="Proteomes" id="UP000277580"/>
    </source>
</evidence>
<dbReference type="EMBL" id="ML119237">
    <property type="protein sequence ID" value="RPB06687.1"/>
    <property type="molecule type" value="Genomic_DNA"/>
</dbReference>
<gene>
    <name evidence="1" type="ORF">P167DRAFT_550345</name>
</gene>
<name>A0A3N4K829_9PEZI</name>
<protein>
    <submittedName>
        <fullName evidence="1">Uncharacterized protein</fullName>
    </submittedName>
</protein>
<evidence type="ECO:0000313" key="1">
    <source>
        <dbReference type="EMBL" id="RPB06687.1"/>
    </source>
</evidence>
<organism evidence="1 2">
    <name type="scientific">Morchella conica CCBAS932</name>
    <dbReference type="NCBI Taxonomy" id="1392247"/>
    <lineage>
        <taxon>Eukaryota</taxon>
        <taxon>Fungi</taxon>
        <taxon>Dikarya</taxon>
        <taxon>Ascomycota</taxon>
        <taxon>Pezizomycotina</taxon>
        <taxon>Pezizomycetes</taxon>
        <taxon>Pezizales</taxon>
        <taxon>Morchellaceae</taxon>
        <taxon>Morchella</taxon>
    </lineage>
</organism>
<dbReference type="OrthoDB" id="3034003at2759"/>
<dbReference type="InParanoid" id="A0A3N4K829"/>
<proteinExistence type="predicted"/>
<keyword evidence="2" id="KW-1185">Reference proteome</keyword>
<sequence>MKYTDGYPMYTCATAIRASLRKVTFMWNNTMSNNTTESDTALMSESFIDRLASLKVTAISPTVAPRTTWGIELCRGFNASDISPLWGPLHPSNRTNSDAQNLTVLEADYLYLPAGQGNEGIIDSHSGTGA</sequence>
<reference evidence="1 2" key="1">
    <citation type="journal article" date="2018" name="Nat. Ecol. Evol.">
        <title>Pezizomycetes genomes reveal the molecular basis of ectomycorrhizal truffle lifestyle.</title>
        <authorList>
            <person name="Murat C."/>
            <person name="Payen T."/>
            <person name="Noel B."/>
            <person name="Kuo A."/>
            <person name="Morin E."/>
            <person name="Chen J."/>
            <person name="Kohler A."/>
            <person name="Krizsan K."/>
            <person name="Balestrini R."/>
            <person name="Da Silva C."/>
            <person name="Montanini B."/>
            <person name="Hainaut M."/>
            <person name="Levati E."/>
            <person name="Barry K.W."/>
            <person name="Belfiori B."/>
            <person name="Cichocki N."/>
            <person name="Clum A."/>
            <person name="Dockter R.B."/>
            <person name="Fauchery L."/>
            <person name="Guy J."/>
            <person name="Iotti M."/>
            <person name="Le Tacon F."/>
            <person name="Lindquist E.A."/>
            <person name="Lipzen A."/>
            <person name="Malagnac F."/>
            <person name="Mello A."/>
            <person name="Molinier V."/>
            <person name="Miyauchi S."/>
            <person name="Poulain J."/>
            <person name="Riccioni C."/>
            <person name="Rubini A."/>
            <person name="Sitrit Y."/>
            <person name="Splivallo R."/>
            <person name="Traeger S."/>
            <person name="Wang M."/>
            <person name="Zifcakova L."/>
            <person name="Wipf D."/>
            <person name="Zambonelli A."/>
            <person name="Paolocci F."/>
            <person name="Nowrousian M."/>
            <person name="Ottonello S."/>
            <person name="Baldrian P."/>
            <person name="Spatafora J.W."/>
            <person name="Henrissat B."/>
            <person name="Nagy L.G."/>
            <person name="Aury J.M."/>
            <person name="Wincker P."/>
            <person name="Grigoriev I.V."/>
            <person name="Bonfante P."/>
            <person name="Martin F.M."/>
        </authorList>
    </citation>
    <scope>NUCLEOTIDE SEQUENCE [LARGE SCALE GENOMIC DNA]</scope>
    <source>
        <strain evidence="1 2">CCBAS932</strain>
    </source>
</reference>
<dbReference type="Proteomes" id="UP000277580">
    <property type="component" value="Unassembled WGS sequence"/>
</dbReference>